<dbReference type="PANTHER" id="PTHR15337">
    <property type="entry name" value="ANTERIOR GRADIENT PROTEIN-RELATED"/>
    <property type="match status" value="1"/>
</dbReference>
<dbReference type="EMBL" id="JACXAA010000027">
    <property type="protein sequence ID" value="MBD2757655.1"/>
    <property type="molecule type" value="Genomic_DNA"/>
</dbReference>
<dbReference type="AlphaFoldDB" id="A0A927B8G6"/>
<evidence type="ECO:0000256" key="3">
    <source>
        <dbReference type="SAM" id="SignalP"/>
    </source>
</evidence>
<evidence type="ECO:0000256" key="2">
    <source>
        <dbReference type="SAM" id="MobiDB-lite"/>
    </source>
</evidence>
<dbReference type="RefSeq" id="WP_191043278.1">
    <property type="nucleotide sequence ID" value="NZ_JACXAA010000027.1"/>
</dbReference>
<name>A0A927B8G6_9BACT</name>
<organism evidence="5 6">
    <name type="scientific">Spirosoma validum</name>
    <dbReference type="NCBI Taxonomy" id="2771355"/>
    <lineage>
        <taxon>Bacteria</taxon>
        <taxon>Pseudomonadati</taxon>
        <taxon>Bacteroidota</taxon>
        <taxon>Cytophagia</taxon>
        <taxon>Cytophagales</taxon>
        <taxon>Cytophagaceae</taxon>
        <taxon>Spirosoma</taxon>
    </lineage>
</organism>
<dbReference type="SUPFAM" id="SSF52833">
    <property type="entry name" value="Thioredoxin-like"/>
    <property type="match status" value="1"/>
</dbReference>
<proteinExistence type="predicted"/>
<keyword evidence="6" id="KW-1185">Reference proteome</keyword>
<dbReference type="Gene3D" id="3.40.30.10">
    <property type="entry name" value="Glutaredoxin"/>
    <property type="match status" value="1"/>
</dbReference>
<evidence type="ECO:0000313" key="6">
    <source>
        <dbReference type="Proteomes" id="UP000653797"/>
    </source>
</evidence>
<dbReference type="Pfam" id="PF13098">
    <property type="entry name" value="Thioredoxin_2"/>
    <property type="match status" value="1"/>
</dbReference>
<dbReference type="InterPro" id="IPR051099">
    <property type="entry name" value="AGR/TXD"/>
</dbReference>
<sequence>MKSTTLLLLFSCLIFIDVRADEPTGIKFFTGSWQDVLTESRRQNKPIFVDFYTNWCPPCRRMAREAFPNVTIGAKFNEHFISYQVNAEIGEGTDLAKRYAVQSYPTALYIIPTGELVHRAVGYAGVKAMLQQANMVLSMREVRRSRRKRISTDNPVSSAIPKQIDSIQTDSIRD</sequence>
<feature type="region of interest" description="Disordered" evidence="2">
    <location>
        <begin position="146"/>
        <end position="174"/>
    </location>
</feature>
<reference evidence="5" key="1">
    <citation type="submission" date="2020-09" db="EMBL/GenBank/DDBJ databases">
        <authorList>
            <person name="Kim M.K."/>
        </authorList>
    </citation>
    <scope>NUCLEOTIDE SEQUENCE</scope>
    <source>
        <strain evidence="5">BT704</strain>
    </source>
</reference>
<feature type="signal peptide" evidence="3">
    <location>
        <begin position="1"/>
        <end position="20"/>
    </location>
</feature>
<gene>
    <name evidence="5" type="ORF">IC230_32590</name>
</gene>
<dbReference type="CDD" id="cd02947">
    <property type="entry name" value="TRX_family"/>
    <property type="match status" value="1"/>
</dbReference>
<feature type="chain" id="PRO_5036674204" evidence="3">
    <location>
        <begin position="21"/>
        <end position="174"/>
    </location>
</feature>
<dbReference type="InterPro" id="IPR013766">
    <property type="entry name" value="Thioredoxin_domain"/>
</dbReference>
<dbReference type="Proteomes" id="UP000653797">
    <property type="component" value="Unassembled WGS sequence"/>
</dbReference>
<dbReference type="PANTHER" id="PTHR15337:SF11">
    <property type="entry name" value="THIOREDOXIN DOMAIN-CONTAINING PROTEIN"/>
    <property type="match status" value="1"/>
</dbReference>
<protein>
    <submittedName>
        <fullName evidence="5">Thioredoxin family protein</fullName>
    </submittedName>
</protein>
<evidence type="ECO:0000313" key="5">
    <source>
        <dbReference type="EMBL" id="MBD2757655.1"/>
    </source>
</evidence>
<evidence type="ECO:0000256" key="1">
    <source>
        <dbReference type="ARBA" id="ARBA00022729"/>
    </source>
</evidence>
<accession>A0A927B8G6</accession>
<keyword evidence="1 3" id="KW-0732">Signal</keyword>
<dbReference type="InterPro" id="IPR012336">
    <property type="entry name" value="Thioredoxin-like_fold"/>
</dbReference>
<comment type="caution">
    <text evidence="5">The sequence shown here is derived from an EMBL/GenBank/DDBJ whole genome shotgun (WGS) entry which is preliminary data.</text>
</comment>
<feature type="compositionally biased region" description="Polar residues" evidence="2">
    <location>
        <begin position="165"/>
        <end position="174"/>
    </location>
</feature>
<dbReference type="InterPro" id="IPR036249">
    <property type="entry name" value="Thioredoxin-like_sf"/>
</dbReference>
<evidence type="ECO:0000259" key="4">
    <source>
        <dbReference type="PROSITE" id="PS51352"/>
    </source>
</evidence>
<feature type="domain" description="Thioredoxin" evidence="4">
    <location>
        <begin position="14"/>
        <end position="138"/>
    </location>
</feature>
<dbReference type="PROSITE" id="PS51352">
    <property type="entry name" value="THIOREDOXIN_2"/>
    <property type="match status" value="1"/>
</dbReference>